<dbReference type="SUPFAM" id="SSF52540">
    <property type="entry name" value="P-loop containing nucleoside triphosphate hydrolases"/>
    <property type="match status" value="1"/>
</dbReference>
<dbReference type="RefSeq" id="WP_109572815.1">
    <property type="nucleotide sequence ID" value="NZ_UHJL01000002.1"/>
</dbReference>
<name>A0A380S4Z3_FIBSU</name>
<organism evidence="1 2">
    <name type="scientific">Fibrobacter succinogenes</name>
    <name type="common">Bacteroides succinogenes</name>
    <dbReference type="NCBI Taxonomy" id="833"/>
    <lineage>
        <taxon>Bacteria</taxon>
        <taxon>Pseudomonadati</taxon>
        <taxon>Fibrobacterota</taxon>
        <taxon>Fibrobacteria</taxon>
        <taxon>Fibrobacterales</taxon>
        <taxon>Fibrobacteraceae</taxon>
        <taxon>Fibrobacter</taxon>
    </lineage>
</organism>
<sequence>MNAKETLYRYALENLNHLHDGDEVFESVCHEVVKYSLPSYQFTKPSGGNGPRDGGRDGFDANKNCRMACAIRVDYEKKLDEEIGKCKQESELFFFSNQKIPETQKIKLEEKYKSKIKLKIFSWADLSESIVKISKSFEFREIHAQIDDLLDIQKITYDYDCPNFNIKPQKVECEGNVYKSKIIVKQQEGSSYRTFCGINPLISYFDFAFHGKKDFSEVQNCYLKGVFGIGKTTSIKLLYNSFLTETEKEWAKSFFPLYYSVRNYPEQQIKIPSTDNNFICFLDGIDEISDEKQLKLLRTISNYINSDNVRFVLSGRDGGFNSDTESFFGDKIPIIKIIPYLDPDDLELVQLQNKLKNTPLERMVLLPIFRSVLSREKNICDLTPKKLYDLVVLDPLKKDCLKYNQSIDCVDSDERESFFNKVVNEFSYFCYEAFCHDQSSFSRDELKKYFSADTLKYICKSILLDFQSPESIAVHNYFYYEYFVANYLSDKCEKIKSTLMTDNDVDSKKSNVLRIVFDISSNPISLSSHIVGRTSELSKYALLLKIKYALSDKDRFDLYLKIYEYFSQKGRLIYYVTFGERKPRLKDIDSLAEELYELLPEPYYANAVDVLLNDIRKDIKPFDKSHVVRISNAIVLLGVWRRKIWNQEQQEKIKACSESILSFLLENKSKSHVLNGFLSESIVLSWYKTYEWTIDWEERNWNDFLKLSFPNTQGFGSFVEDEEYHFQLELFNEFSDDKYIKQLAKPLCVEVMKRSSEDISIAGYIPEEIDDEFKTPVIRTDSEIYGFISILKENALLSADDVVDIIKSLINAHVLFHSTNYEFVELKKLIRKTLQSQANALSLVKCKDLYEIIACSMDDSKEFPLYEFESCLRALPDQIKYDLLNKIIQNLNDTKWERNWNFCNLISILLDVNNGVDENLEFVQQNIQKDTYNRLISRIYWNSDKSRSLYQYVKSIYEKDFAAEVEKQAEKEKLLSDIRKKNEEKLANEGSLLINPSAIIEEINAVEEFMKKHTTNGVPDYDFHDLDYETIENNIRHEINFKCKHTPIFSDFVVKLLNSIRWRGSYLQLFTDVKNLIKEWFSNEKTYWVCFYNCYVQTHSDEEVKKFLDENKGIKKKIIESMANDVVDLQKQLDERLVVSLSQKNWITPFVKYIHIILDGKIPEYIDRNKLLLIIAYPSKFLVSSSTFFKNPSAWGDSSSSFDWLHDIAGFKHSEIVGKALELYPLIDSLYIKAQILSGLVKHLNCQENEIIKNIIDETKHVFEKIDSPEVQDDLRFAVLPEFWQNADKKYLSMIYDFIPFEKYGLRLNNPCLSEVIAYALKYMTVEQKKQLIAKHESSLDPEIRELMRRLGSKKEILRKISEYLNGGKCDSHFGYSHAYSFGFLKKDIRILWAYCRLFNYSMKKNTERRSALATIASKGIKEHIGPFTFKFFKFYMNCEIRQRIKAGLYVEWLYDFMDEIEQKIYSR</sequence>
<evidence type="ECO:0000313" key="2">
    <source>
        <dbReference type="Proteomes" id="UP000255423"/>
    </source>
</evidence>
<accession>A0A380S4Z3</accession>
<dbReference type="Proteomes" id="UP000255423">
    <property type="component" value="Unassembled WGS sequence"/>
</dbReference>
<protein>
    <submittedName>
        <fullName evidence="1">Uncharacterized protein</fullName>
    </submittedName>
</protein>
<reference evidence="1 2" key="1">
    <citation type="submission" date="2017-08" db="EMBL/GenBank/DDBJ databases">
        <authorList>
            <person name="de Groot N.N."/>
        </authorList>
    </citation>
    <scope>NUCLEOTIDE SEQUENCE [LARGE SCALE GENOMIC DNA]</scope>
    <source>
        <strain evidence="1 2">HM2</strain>
    </source>
</reference>
<gene>
    <name evidence="1" type="ORF">SAMN05661053_1673</name>
</gene>
<evidence type="ECO:0000313" key="1">
    <source>
        <dbReference type="EMBL" id="SUQ24277.1"/>
    </source>
</evidence>
<dbReference type="InterPro" id="IPR027417">
    <property type="entry name" value="P-loop_NTPase"/>
</dbReference>
<proteinExistence type="predicted"/>
<dbReference type="EMBL" id="UHJL01000002">
    <property type="protein sequence ID" value="SUQ24277.1"/>
    <property type="molecule type" value="Genomic_DNA"/>
</dbReference>